<comment type="caution">
    <text evidence="2">The sequence shown here is derived from an EMBL/GenBank/DDBJ whole genome shotgun (WGS) entry which is preliminary data.</text>
</comment>
<accession>K0SN69</accession>
<evidence type="ECO:0000256" key="1">
    <source>
        <dbReference type="SAM" id="MobiDB-lite"/>
    </source>
</evidence>
<gene>
    <name evidence="2" type="ORF">THAOC_16995</name>
</gene>
<organism evidence="2 3">
    <name type="scientific">Thalassiosira oceanica</name>
    <name type="common">Marine diatom</name>
    <dbReference type="NCBI Taxonomy" id="159749"/>
    <lineage>
        <taxon>Eukaryota</taxon>
        <taxon>Sar</taxon>
        <taxon>Stramenopiles</taxon>
        <taxon>Ochrophyta</taxon>
        <taxon>Bacillariophyta</taxon>
        <taxon>Coscinodiscophyceae</taxon>
        <taxon>Thalassiosirophycidae</taxon>
        <taxon>Thalassiosirales</taxon>
        <taxon>Thalassiosiraceae</taxon>
        <taxon>Thalassiosira</taxon>
    </lineage>
</organism>
<dbReference type="Proteomes" id="UP000266841">
    <property type="component" value="Unassembled WGS sequence"/>
</dbReference>
<evidence type="ECO:0000313" key="3">
    <source>
        <dbReference type="Proteomes" id="UP000266841"/>
    </source>
</evidence>
<dbReference type="EMBL" id="AGNL01018919">
    <property type="protein sequence ID" value="EJK62396.1"/>
    <property type="molecule type" value="Genomic_DNA"/>
</dbReference>
<reference evidence="2 3" key="1">
    <citation type="journal article" date="2012" name="Genome Biol.">
        <title>Genome and low-iron response of an oceanic diatom adapted to chronic iron limitation.</title>
        <authorList>
            <person name="Lommer M."/>
            <person name="Specht M."/>
            <person name="Roy A.S."/>
            <person name="Kraemer L."/>
            <person name="Andreson R."/>
            <person name="Gutowska M.A."/>
            <person name="Wolf J."/>
            <person name="Bergner S.V."/>
            <person name="Schilhabel M.B."/>
            <person name="Klostermeier U.C."/>
            <person name="Beiko R.G."/>
            <person name="Rosenstiel P."/>
            <person name="Hippler M."/>
            <person name="Laroche J."/>
        </authorList>
    </citation>
    <scope>NUCLEOTIDE SEQUENCE [LARGE SCALE GENOMIC DNA]</scope>
    <source>
        <strain evidence="2 3">CCMP1005</strain>
    </source>
</reference>
<proteinExistence type="predicted"/>
<feature type="compositionally biased region" description="Basic and acidic residues" evidence="1">
    <location>
        <begin position="155"/>
        <end position="165"/>
    </location>
</feature>
<sequence length="257" mass="27540">MKVVKAPEIEEGCKQLPTETWATGGSGAAAQMDELLSCSEGGQKWKNEGIIGEDDSDEGVEDPLLQHYQRWHSPTGTPPGPVPLPPRRLNDGTNPDVLEPIAIMEAVSSSHRKHGTAIAHKRENGRGSVVCRTALIRSKDVMMNGRGRGRGSRGGGRERGGRTNEGRVQQRQQSLSDLVTKKTKYHRCTRLRDTAGVTQDHTVRVGGSAAGVTQLHTVEAQTAGLSHQFVAFEGSVAGVITQLHTVEVQTAGSVTSL</sequence>
<evidence type="ECO:0000313" key="2">
    <source>
        <dbReference type="EMBL" id="EJK62396.1"/>
    </source>
</evidence>
<protein>
    <submittedName>
        <fullName evidence="2">Uncharacterized protein</fullName>
    </submittedName>
</protein>
<name>K0SN69_THAOC</name>
<feature type="region of interest" description="Disordered" evidence="1">
    <location>
        <begin position="143"/>
        <end position="174"/>
    </location>
</feature>
<keyword evidence="3" id="KW-1185">Reference proteome</keyword>
<dbReference type="AlphaFoldDB" id="K0SN69"/>